<name>A0A1H3QD83_9ACTN</name>
<organism evidence="2 3">
    <name type="scientific">Micromonospora pattaloongensis</name>
    <dbReference type="NCBI Taxonomy" id="405436"/>
    <lineage>
        <taxon>Bacteria</taxon>
        <taxon>Bacillati</taxon>
        <taxon>Actinomycetota</taxon>
        <taxon>Actinomycetes</taxon>
        <taxon>Micromonosporales</taxon>
        <taxon>Micromonosporaceae</taxon>
        <taxon>Micromonospora</taxon>
    </lineage>
</organism>
<reference evidence="3" key="1">
    <citation type="submission" date="2016-10" db="EMBL/GenBank/DDBJ databases">
        <authorList>
            <person name="Varghese N."/>
            <person name="Submissions S."/>
        </authorList>
    </citation>
    <scope>NUCLEOTIDE SEQUENCE [LARGE SCALE GENOMIC DNA]</scope>
    <source>
        <strain evidence="3">DSM 45245</strain>
    </source>
</reference>
<feature type="compositionally biased region" description="Basic and acidic residues" evidence="1">
    <location>
        <begin position="61"/>
        <end position="81"/>
    </location>
</feature>
<dbReference type="RefSeq" id="WP_091557908.1">
    <property type="nucleotide sequence ID" value="NZ_FNPH01000005.1"/>
</dbReference>
<evidence type="ECO:0000313" key="3">
    <source>
        <dbReference type="Proteomes" id="UP000242415"/>
    </source>
</evidence>
<gene>
    <name evidence="2" type="ORF">SAMN05444365_105375</name>
</gene>
<dbReference type="OrthoDB" id="7376174at2"/>
<dbReference type="STRING" id="405436.SAMN05444365_105375"/>
<dbReference type="InterPro" id="IPR020311">
    <property type="entry name" value="Uncharacterised_Rv0898c"/>
</dbReference>
<dbReference type="EMBL" id="FNPH01000005">
    <property type="protein sequence ID" value="SDZ11223.1"/>
    <property type="molecule type" value="Genomic_DNA"/>
</dbReference>
<keyword evidence="3" id="KW-1185">Reference proteome</keyword>
<proteinExistence type="predicted"/>
<evidence type="ECO:0000313" key="2">
    <source>
        <dbReference type="EMBL" id="SDZ11223.1"/>
    </source>
</evidence>
<dbReference type="Proteomes" id="UP000242415">
    <property type="component" value="Unassembled WGS sequence"/>
</dbReference>
<dbReference type="Pfam" id="PF10944">
    <property type="entry name" value="DUF2630"/>
    <property type="match status" value="1"/>
</dbReference>
<sequence>MDDAAVLRRIHELVDEEHRLRGQLTSGAISSEDEQARLRELEESLDQCWDLLRRRRAARNSGDDPDRAQPRGKPEVEGYLQ</sequence>
<evidence type="ECO:0000256" key="1">
    <source>
        <dbReference type="SAM" id="MobiDB-lite"/>
    </source>
</evidence>
<feature type="region of interest" description="Disordered" evidence="1">
    <location>
        <begin position="56"/>
        <end position="81"/>
    </location>
</feature>
<accession>A0A1H3QD83</accession>
<dbReference type="AlphaFoldDB" id="A0A1H3QD83"/>
<evidence type="ECO:0008006" key="4">
    <source>
        <dbReference type="Google" id="ProtNLM"/>
    </source>
</evidence>
<protein>
    <recommendedName>
        <fullName evidence="4">DUF2630 domain-containing protein</fullName>
    </recommendedName>
</protein>